<dbReference type="EMBL" id="QYBC01000020">
    <property type="protein sequence ID" value="RYB02458.1"/>
    <property type="molecule type" value="Genomic_DNA"/>
</dbReference>
<accession>A0A4Q2R7P6</accession>
<dbReference type="InterPro" id="IPR017853">
    <property type="entry name" value="GH"/>
</dbReference>
<dbReference type="NCBIfam" id="NF008183">
    <property type="entry name" value="PRK10933.1"/>
    <property type="match status" value="1"/>
</dbReference>
<reference evidence="5 6" key="2">
    <citation type="submission" date="2019-02" db="EMBL/GenBank/DDBJ databases">
        <title>'Lichenibacterium ramalinii' gen. nov. sp. nov., 'Lichenibacterium minor' gen. nov. sp. nov.</title>
        <authorList>
            <person name="Pankratov T."/>
        </authorList>
    </citation>
    <scope>NUCLEOTIDE SEQUENCE [LARGE SCALE GENOMIC DNA]</scope>
    <source>
        <strain evidence="5 6">RmlP001</strain>
    </source>
</reference>
<evidence type="ECO:0000256" key="2">
    <source>
        <dbReference type="ARBA" id="ARBA00022801"/>
    </source>
</evidence>
<dbReference type="OrthoDB" id="9805159at2"/>
<evidence type="ECO:0000256" key="1">
    <source>
        <dbReference type="ARBA" id="ARBA00008061"/>
    </source>
</evidence>
<evidence type="ECO:0000313" key="6">
    <source>
        <dbReference type="Proteomes" id="UP000289411"/>
    </source>
</evidence>
<dbReference type="Proteomes" id="UP000289411">
    <property type="component" value="Unassembled WGS sequence"/>
</dbReference>
<organism evidence="5 6">
    <name type="scientific">Lichenibacterium ramalinae</name>
    <dbReference type="NCBI Taxonomy" id="2316527"/>
    <lineage>
        <taxon>Bacteria</taxon>
        <taxon>Pseudomonadati</taxon>
        <taxon>Pseudomonadota</taxon>
        <taxon>Alphaproteobacteria</taxon>
        <taxon>Hyphomicrobiales</taxon>
        <taxon>Lichenihabitantaceae</taxon>
        <taxon>Lichenibacterium</taxon>
    </lineage>
</organism>
<proteinExistence type="inferred from homology"/>
<dbReference type="SUPFAM" id="SSF51445">
    <property type="entry name" value="(Trans)glycosidases"/>
    <property type="match status" value="1"/>
</dbReference>
<keyword evidence="3" id="KW-0326">Glycosidase</keyword>
<comment type="similarity">
    <text evidence="1">Belongs to the glycosyl hydrolase 13 family.</text>
</comment>
<dbReference type="SMART" id="SM00642">
    <property type="entry name" value="Aamy"/>
    <property type="match status" value="1"/>
</dbReference>
<keyword evidence="6" id="KW-1185">Reference proteome</keyword>
<dbReference type="RefSeq" id="WP_129221221.1">
    <property type="nucleotide sequence ID" value="NZ_QYBC01000020.1"/>
</dbReference>
<keyword evidence="2" id="KW-0378">Hydrolase</keyword>
<sequence>MSQHRTAQPRPAWWKDAVVYQVYPRSFRDSDGDGVGDIRGIVEKLDYLQDLGVTVVWLSPVYLSPNDDNGYDISDYRDIDPQFGTLADWDALAAGLHARGMKIVMDLVVNHSSDEHPWFVSARASKSSPYRDYYIWREGRDNAEPNNWAAIFGGSAWEWNEATGDYYLHLFSKKQPDLNWESLGLRAAVYDMMRWWLDRGVDGFRMDVINALSKVQSFPDGPNPDGRRYVFAPEFFMQGPRLLEFYAEMKREVLSHYDLMTVGEAALGTVDHAVAVTDADTGYLDMVLSFEHVDIDMEKHGFATKWHRVPFRPERLKAVLTHWQSAMAERGWNSLYLNNHDQPRAVSRFGDDTRYRRESATMLATCLHLLRGTPFVYQGEEIGMTNMPFAAISEFRDLESLNGYRDLVDNQGIAPDAALDKLRFRSRDNARTPMQWDGSPGAGFTDGTPWIGINPNHATVNVAAERDQPGSVLNHYRALIALRKSHPVVVDGRYDLVADTDPRLWAYTRSLAGTRLLVLCSFAPDAIPLPEIADTARSLLLGNYPDDAAAELRPYEARVYVLEP</sequence>
<evidence type="ECO:0000256" key="3">
    <source>
        <dbReference type="ARBA" id="ARBA00023295"/>
    </source>
</evidence>
<dbReference type="Gene3D" id="3.90.400.10">
    <property type="entry name" value="Oligo-1,6-glucosidase, Domain 2"/>
    <property type="match status" value="1"/>
</dbReference>
<dbReference type="InterPro" id="IPR006047">
    <property type="entry name" value="GH13_cat_dom"/>
</dbReference>
<evidence type="ECO:0000313" key="5">
    <source>
        <dbReference type="EMBL" id="RYB02458.1"/>
    </source>
</evidence>
<dbReference type="FunFam" id="3.20.20.80:FF:000064">
    <property type="entry name" value="Oligo-1,6-glucosidase"/>
    <property type="match status" value="1"/>
</dbReference>
<dbReference type="GO" id="GO:0004556">
    <property type="term" value="F:alpha-amylase activity"/>
    <property type="evidence" value="ECO:0007669"/>
    <property type="project" value="TreeGrafter"/>
</dbReference>
<dbReference type="GO" id="GO:0009313">
    <property type="term" value="P:oligosaccharide catabolic process"/>
    <property type="evidence" value="ECO:0007669"/>
    <property type="project" value="TreeGrafter"/>
</dbReference>
<gene>
    <name evidence="5" type="ORF">D3272_21275</name>
</gene>
<dbReference type="PANTHER" id="PTHR10357:SF184">
    <property type="entry name" value="OLIGO-1,6-GLUCOSIDASE 1"/>
    <property type="match status" value="1"/>
</dbReference>
<evidence type="ECO:0000259" key="4">
    <source>
        <dbReference type="SMART" id="SM00642"/>
    </source>
</evidence>
<reference evidence="5 6" key="1">
    <citation type="submission" date="2018-09" db="EMBL/GenBank/DDBJ databases">
        <authorList>
            <person name="Grouzdev D.S."/>
            <person name="Krutkina M.S."/>
        </authorList>
    </citation>
    <scope>NUCLEOTIDE SEQUENCE [LARGE SCALE GENOMIC DNA]</scope>
    <source>
        <strain evidence="5 6">RmlP001</strain>
    </source>
</reference>
<comment type="caution">
    <text evidence="5">The sequence shown here is derived from an EMBL/GenBank/DDBJ whole genome shotgun (WGS) entry which is preliminary data.</text>
</comment>
<name>A0A4Q2R7P6_9HYPH</name>
<dbReference type="Pfam" id="PF00128">
    <property type="entry name" value="Alpha-amylase"/>
    <property type="match status" value="1"/>
</dbReference>
<dbReference type="Gene3D" id="2.60.40.1180">
    <property type="entry name" value="Golgi alpha-mannosidase II"/>
    <property type="match status" value="1"/>
</dbReference>
<dbReference type="Gene3D" id="3.20.20.80">
    <property type="entry name" value="Glycosidases"/>
    <property type="match status" value="1"/>
</dbReference>
<dbReference type="CDD" id="cd11333">
    <property type="entry name" value="AmyAc_SI_OligoGlu_DGase"/>
    <property type="match status" value="1"/>
</dbReference>
<protein>
    <submittedName>
        <fullName evidence="5">Alpha-glucosidase</fullName>
    </submittedName>
</protein>
<dbReference type="AlphaFoldDB" id="A0A4Q2R7P6"/>
<dbReference type="PANTHER" id="PTHR10357">
    <property type="entry name" value="ALPHA-AMYLASE FAMILY MEMBER"/>
    <property type="match status" value="1"/>
</dbReference>
<dbReference type="InterPro" id="IPR045857">
    <property type="entry name" value="O16G_dom_2"/>
</dbReference>
<dbReference type="InterPro" id="IPR013780">
    <property type="entry name" value="Glyco_hydro_b"/>
</dbReference>
<dbReference type="FunFam" id="3.90.400.10:FF:000002">
    <property type="entry name" value="Sucrose isomerase"/>
    <property type="match status" value="1"/>
</dbReference>
<dbReference type="SUPFAM" id="SSF51011">
    <property type="entry name" value="Glycosyl hydrolase domain"/>
    <property type="match status" value="1"/>
</dbReference>
<feature type="domain" description="Glycosyl hydrolase family 13 catalytic" evidence="4">
    <location>
        <begin position="21"/>
        <end position="431"/>
    </location>
</feature>